<protein>
    <submittedName>
        <fullName evidence="2">Uncharacterized protein</fullName>
    </submittedName>
</protein>
<evidence type="ECO:0000256" key="1">
    <source>
        <dbReference type="SAM" id="MobiDB-lite"/>
    </source>
</evidence>
<proteinExistence type="predicted"/>
<dbReference type="EMBL" id="MU090159">
    <property type="protein sequence ID" value="KAF7848367.1"/>
    <property type="molecule type" value="Genomic_DNA"/>
</dbReference>
<organism evidence="2 3">
    <name type="scientific">Corymbia citriodora subsp. variegata</name>
    <dbReference type="NCBI Taxonomy" id="360336"/>
    <lineage>
        <taxon>Eukaryota</taxon>
        <taxon>Viridiplantae</taxon>
        <taxon>Streptophyta</taxon>
        <taxon>Embryophyta</taxon>
        <taxon>Tracheophyta</taxon>
        <taxon>Spermatophyta</taxon>
        <taxon>Magnoliopsida</taxon>
        <taxon>eudicotyledons</taxon>
        <taxon>Gunneridae</taxon>
        <taxon>Pentapetalae</taxon>
        <taxon>rosids</taxon>
        <taxon>malvids</taxon>
        <taxon>Myrtales</taxon>
        <taxon>Myrtaceae</taxon>
        <taxon>Myrtoideae</taxon>
        <taxon>Eucalypteae</taxon>
        <taxon>Corymbia</taxon>
    </lineage>
</organism>
<reference evidence="2" key="1">
    <citation type="submission" date="2020-05" db="EMBL/GenBank/DDBJ databases">
        <title>WGS assembly of Corymbia citriodora subspecies variegata.</title>
        <authorList>
            <person name="Barry K."/>
            <person name="Hundley H."/>
            <person name="Shu S."/>
            <person name="Jenkins J."/>
            <person name="Grimwood J."/>
            <person name="Baten A."/>
        </authorList>
    </citation>
    <scope>NUCLEOTIDE SEQUENCE</scope>
    <source>
        <strain evidence="2">CV2-018</strain>
    </source>
</reference>
<name>A0A8T0CL74_CORYI</name>
<dbReference type="AlphaFoldDB" id="A0A8T0CL74"/>
<comment type="caution">
    <text evidence="2">The sequence shown here is derived from an EMBL/GenBank/DDBJ whole genome shotgun (WGS) entry which is preliminary data.</text>
</comment>
<sequence length="154" mass="16859">MRINLLGRPRFGESHFCNHVKSSVDALSNPSIAVPSLSIQLLQLHSCRCSKSTQTCACDCKCERAREREEMKCFQFTNGERRDEGDGVVSRASKVSWACSLNVASSTVDSRRFKLDFNSKTLATPWPSTSCSPSAAPTICRSSPSPSSNRPPEG</sequence>
<gene>
    <name evidence="2" type="ORF">BT93_L2053</name>
</gene>
<evidence type="ECO:0000313" key="2">
    <source>
        <dbReference type="EMBL" id="KAF7848367.1"/>
    </source>
</evidence>
<dbReference type="Gramene" id="rna-gnl|WGS:JABURB|Cocit.L2053.1">
    <property type="protein sequence ID" value="cds-KAF7848367.1"/>
    <property type="gene ID" value="gene-BT93_L2053"/>
</dbReference>
<feature type="region of interest" description="Disordered" evidence="1">
    <location>
        <begin position="125"/>
        <end position="154"/>
    </location>
</feature>
<dbReference type="Proteomes" id="UP000806378">
    <property type="component" value="Unassembled WGS sequence"/>
</dbReference>
<evidence type="ECO:0000313" key="3">
    <source>
        <dbReference type="Proteomes" id="UP000806378"/>
    </source>
</evidence>
<keyword evidence="3" id="KW-1185">Reference proteome</keyword>
<accession>A0A8T0CL74</accession>